<comment type="caution">
    <text evidence="1">The sequence shown here is derived from an EMBL/GenBank/DDBJ whole genome shotgun (WGS) entry which is preliminary data.</text>
</comment>
<evidence type="ECO:0000313" key="2">
    <source>
        <dbReference type="Proteomes" id="UP000700732"/>
    </source>
</evidence>
<name>A0ABR6WFX4_9BACT</name>
<feature type="non-terminal residue" evidence="1">
    <location>
        <position position="188"/>
    </location>
</feature>
<sequence>MGEAGGGGGHPGEQAQRVARVATKVEVVTHHVGVTGGPAGGCPAEVVGEAGLVAEALGAQAGAVEAVESELGGAGPGGVGGGGALDLGVVGEQAQTGQTGVGGGVLAAGHHPVAVARISRQHPTRVAITGDQVFPPVDVGEGGRGGDGHLGNEVKGPVGSRAAAVEVVGLVLVGPGGVGLPAQAELAL</sequence>
<proteinExistence type="predicted"/>
<evidence type="ECO:0000313" key="1">
    <source>
        <dbReference type="EMBL" id="MBC3795429.1"/>
    </source>
</evidence>
<dbReference type="EMBL" id="VFIA01000176">
    <property type="protein sequence ID" value="MBC3795429.1"/>
    <property type="molecule type" value="Genomic_DNA"/>
</dbReference>
<dbReference type="Proteomes" id="UP000700732">
    <property type="component" value="Unassembled WGS sequence"/>
</dbReference>
<gene>
    <name evidence="1" type="ORF">FH603_5967</name>
</gene>
<keyword evidence="2" id="KW-1185">Reference proteome</keyword>
<accession>A0ABR6WFX4</accession>
<organism evidence="1 2">
    <name type="scientific">Spirosoma utsteinense</name>
    <dbReference type="NCBI Taxonomy" id="2585773"/>
    <lineage>
        <taxon>Bacteria</taxon>
        <taxon>Pseudomonadati</taxon>
        <taxon>Bacteroidota</taxon>
        <taxon>Cytophagia</taxon>
        <taxon>Cytophagales</taxon>
        <taxon>Cytophagaceae</taxon>
        <taxon>Spirosoma</taxon>
    </lineage>
</organism>
<reference evidence="1 2" key="1">
    <citation type="submission" date="2019-06" db="EMBL/GenBank/DDBJ databases">
        <title>Spirosoma utsteinense sp. nov. isolated from Antarctic ice-free soils.</title>
        <authorList>
            <person name="Tahon G."/>
        </authorList>
    </citation>
    <scope>NUCLEOTIDE SEQUENCE [LARGE SCALE GENOMIC DNA]</scope>
    <source>
        <strain evidence="1 2">LMG 31447</strain>
    </source>
</reference>
<protein>
    <submittedName>
        <fullName evidence="1">Uncharacterized protein</fullName>
    </submittedName>
</protein>